<accession>A0A1M5DF43</accession>
<keyword evidence="2" id="KW-1185">Reference proteome</keyword>
<organism evidence="1 2">
    <name type="scientific">Modicisalibacter ilicicola DSM 19980</name>
    <dbReference type="NCBI Taxonomy" id="1121942"/>
    <lineage>
        <taxon>Bacteria</taxon>
        <taxon>Pseudomonadati</taxon>
        <taxon>Pseudomonadota</taxon>
        <taxon>Gammaproteobacteria</taxon>
        <taxon>Oceanospirillales</taxon>
        <taxon>Halomonadaceae</taxon>
        <taxon>Modicisalibacter</taxon>
    </lineage>
</organism>
<sequence>MQRLSLDKAVIRVRDIARMCRFCDEVLGLPLLLGTPASAIFELGTDARGHTQVVMLIASDLPEAPRHLMLEASAMEFAGTCPKLCRHGARLFDDRTRSAPDCGWRILSCTIPEGHRLQVVSIDPGRCLRPCS</sequence>
<proteinExistence type="predicted"/>
<dbReference type="Gene3D" id="3.10.180.10">
    <property type="entry name" value="2,3-Dihydroxybiphenyl 1,2-Dioxygenase, domain 1"/>
    <property type="match status" value="1"/>
</dbReference>
<dbReference type="EMBL" id="FQUJ01000017">
    <property type="protein sequence ID" value="SHF65535.1"/>
    <property type="molecule type" value="Genomic_DNA"/>
</dbReference>
<evidence type="ECO:0008006" key="3">
    <source>
        <dbReference type="Google" id="ProtNLM"/>
    </source>
</evidence>
<dbReference type="RefSeq" id="WP_072824700.1">
    <property type="nucleotide sequence ID" value="NZ_FQUJ01000017.1"/>
</dbReference>
<dbReference type="OrthoDB" id="6182803at2"/>
<dbReference type="Proteomes" id="UP000184346">
    <property type="component" value="Unassembled WGS sequence"/>
</dbReference>
<evidence type="ECO:0000313" key="2">
    <source>
        <dbReference type="Proteomes" id="UP000184346"/>
    </source>
</evidence>
<dbReference type="InterPro" id="IPR029068">
    <property type="entry name" value="Glyas_Bleomycin-R_OHBP_Dase"/>
</dbReference>
<reference evidence="1 2" key="1">
    <citation type="submission" date="2016-11" db="EMBL/GenBank/DDBJ databases">
        <authorList>
            <person name="Jaros S."/>
            <person name="Januszkiewicz K."/>
            <person name="Wedrychowicz H."/>
        </authorList>
    </citation>
    <scope>NUCLEOTIDE SEQUENCE [LARGE SCALE GENOMIC DNA]</scope>
    <source>
        <strain evidence="1 2">DSM 19980</strain>
    </source>
</reference>
<protein>
    <recommendedName>
        <fullName evidence="3">VOC domain-containing protein</fullName>
    </recommendedName>
</protein>
<dbReference type="AlphaFoldDB" id="A0A1M5DF43"/>
<name>A0A1M5DF43_9GAMM</name>
<dbReference type="SUPFAM" id="SSF54593">
    <property type="entry name" value="Glyoxalase/Bleomycin resistance protein/Dihydroxybiphenyl dioxygenase"/>
    <property type="match status" value="1"/>
</dbReference>
<gene>
    <name evidence="1" type="ORF">SAMN02745148_03212</name>
</gene>
<evidence type="ECO:0000313" key="1">
    <source>
        <dbReference type="EMBL" id="SHF65535.1"/>
    </source>
</evidence>